<dbReference type="Proteomes" id="UP000251692">
    <property type="component" value="Unassembled WGS sequence"/>
</dbReference>
<protein>
    <recommendedName>
        <fullName evidence="4">Lipoprotein</fullName>
    </recommendedName>
</protein>
<organism evidence="2 3">
    <name type="scientific">Pontibacter arcticus</name>
    <dbReference type="NCBI Taxonomy" id="2080288"/>
    <lineage>
        <taxon>Bacteria</taxon>
        <taxon>Pseudomonadati</taxon>
        <taxon>Bacteroidota</taxon>
        <taxon>Cytophagia</taxon>
        <taxon>Cytophagales</taxon>
        <taxon>Hymenobacteraceae</taxon>
        <taxon>Pontibacter</taxon>
    </lineage>
</organism>
<proteinExistence type="predicted"/>
<evidence type="ECO:0000256" key="1">
    <source>
        <dbReference type="SAM" id="MobiDB-lite"/>
    </source>
</evidence>
<evidence type="ECO:0008006" key="4">
    <source>
        <dbReference type="Google" id="ProtNLM"/>
    </source>
</evidence>
<evidence type="ECO:0000313" key="2">
    <source>
        <dbReference type="EMBL" id="RAU84313.1"/>
    </source>
</evidence>
<dbReference type="AlphaFoldDB" id="A0A364RJ61"/>
<sequence length="104" mass="10837">MNKNVLSVLAAATCALSLVSCDIPKDLRPEEKVSVDFVEPGTRSTYNVSDAGDNKGEAAGTDSHSEHKEDGAMLNHDPGANTIQKGDSIPEAAKANAAEGVDNR</sequence>
<evidence type="ECO:0000313" key="3">
    <source>
        <dbReference type="Proteomes" id="UP000251692"/>
    </source>
</evidence>
<accession>A0A364RJ61</accession>
<name>A0A364RJ61_9BACT</name>
<reference evidence="2 3" key="2">
    <citation type="submission" date="2018-07" db="EMBL/GenBank/DDBJ databases">
        <title>Pontibacter sp. 2b14 genomic sequence and assembly.</title>
        <authorList>
            <person name="Du Z.-J."/>
        </authorList>
    </citation>
    <scope>NUCLEOTIDE SEQUENCE [LARGE SCALE GENOMIC DNA]</scope>
    <source>
        <strain evidence="2 3">2b14</strain>
    </source>
</reference>
<dbReference type="RefSeq" id="WP_112304593.1">
    <property type="nucleotide sequence ID" value="NZ_QMDV01000001.1"/>
</dbReference>
<gene>
    <name evidence="2" type="ORF">DP923_04540</name>
</gene>
<feature type="region of interest" description="Disordered" evidence="1">
    <location>
        <begin position="41"/>
        <end position="104"/>
    </location>
</feature>
<dbReference type="OrthoDB" id="887022at2"/>
<comment type="caution">
    <text evidence="2">The sequence shown here is derived from an EMBL/GenBank/DDBJ whole genome shotgun (WGS) entry which is preliminary data.</text>
</comment>
<dbReference type="EMBL" id="QMDV01000001">
    <property type="protein sequence ID" value="RAU84313.1"/>
    <property type="molecule type" value="Genomic_DNA"/>
</dbReference>
<dbReference type="PROSITE" id="PS51257">
    <property type="entry name" value="PROKAR_LIPOPROTEIN"/>
    <property type="match status" value="1"/>
</dbReference>
<keyword evidence="3" id="KW-1185">Reference proteome</keyword>
<reference evidence="2 3" key="1">
    <citation type="submission" date="2018-06" db="EMBL/GenBank/DDBJ databases">
        <authorList>
            <person name="Liu Z.-W."/>
        </authorList>
    </citation>
    <scope>NUCLEOTIDE SEQUENCE [LARGE SCALE GENOMIC DNA]</scope>
    <source>
        <strain evidence="2 3">2b14</strain>
    </source>
</reference>